<evidence type="ECO:0000256" key="3">
    <source>
        <dbReference type="ARBA" id="ARBA00022491"/>
    </source>
</evidence>
<dbReference type="AlphaFoldDB" id="A0A4U5PC09"/>
<proteinExistence type="inferred from homology"/>
<feature type="compositionally biased region" description="Basic residues" evidence="7">
    <location>
        <begin position="88"/>
        <end position="98"/>
    </location>
</feature>
<dbReference type="Pfam" id="PF04858">
    <property type="entry name" value="TH1"/>
    <property type="match status" value="1"/>
</dbReference>
<dbReference type="PANTHER" id="PTHR12144">
    <property type="entry name" value="NEGATIVE ELONGATION FACTOR D"/>
    <property type="match status" value="1"/>
</dbReference>
<keyword evidence="3" id="KW-0678">Repressor</keyword>
<reference evidence="8 9" key="1">
    <citation type="journal article" date="2015" name="Genome Biol.">
        <title>Comparative genomics of Steinernema reveals deeply conserved gene regulatory networks.</title>
        <authorList>
            <person name="Dillman A.R."/>
            <person name="Macchietto M."/>
            <person name="Porter C.F."/>
            <person name="Rogers A."/>
            <person name="Williams B."/>
            <person name="Antoshechkin I."/>
            <person name="Lee M.M."/>
            <person name="Goodwin Z."/>
            <person name="Lu X."/>
            <person name="Lewis E.E."/>
            <person name="Goodrich-Blair H."/>
            <person name="Stock S.P."/>
            <person name="Adams B.J."/>
            <person name="Sternberg P.W."/>
            <person name="Mortazavi A."/>
        </authorList>
    </citation>
    <scope>NUCLEOTIDE SEQUENCE [LARGE SCALE GENOMIC DNA]</scope>
    <source>
        <strain evidence="8 9">ALL</strain>
    </source>
</reference>
<dbReference type="GO" id="GO:0032021">
    <property type="term" value="C:NELF complex"/>
    <property type="evidence" value="ECO:0007669"/>
    <property type="project" value="TreeGrafter"/>
</dbReference>
<keyword evidence="9" id="KW-1185">Reference proteome</keyword>
<keyword evidence="5" id="KW-0804">Transcription</keyword>
<sequence>MDLDESLIPPADDEENRLVYQHCLELFGQTDFVMEPQVVPSVMAFLAAGGSPETAIDLLSSNYSALAQTCNLIGDWLADLELDEVPKPKKPGRGRRPKNAQPDADPNAPFKNCEAVHSSLVSSASTLVSRHFSTEIMDKIFETDAEVGTEWLPQLITNKSWRKLVYDLSEQHPQCLALTFCVKLISDAGFQHEISSVNTAARQLDIFCGVLIASLDSLLSEHNKGPGTATYEKAFDELVRVACHSEHTYLYTQTILKVMIRKNDGMIRAACAHIANALRGALFKKEQNTSSIDLFLLQSPEDRIPQNAAQAMQTMISKRDVNPGDIVSLHQLYSRPNPPTVELIRDPIFANMLINVIFNCEGMKRLKEHRSKYIFLYAYASCVAESRSPNGTRSQKKDELHSTCSQLDQLATLLENNDDLLKIFKKLQAIIKSPAPASGLLVYLRSYFMRDDLVSELPHVVFVLIDLIASAHVNLHYRVFEVICDLYDSQSSKNEVAEVLMERQRSAIDRFVHLISVGLVLPVVEKITRMWMDGLMDISLVRYFALEVLDMISPPYSDELVSVFLPLVDNADIFDPAQYATKFQSAKEFIDFCTAPSATPSKRKTK</sequence>
<evidence type="ECO:0008006" key="10">
    <source>
        <dbReference type="Google" id="ProtNLM"/>
    </source>
</evidence>
<evidence type="ECO:0000256" key="6">
    <source>
        <dbReference type="ARBA" id="ARBA00023242"/>
    </source>
</evidence>
<evidence type="ECO:0000256" key="1">
    <source>
        <dbReference type="ARBA" id="ARBA00004123"/>
    </source>
</evidence>
<comment type="subcellular location">
    <subcellularLocation>
        <location evidence="1">Nucleus</location>
    </subcellularLocation>
</comment>
<reference evidence="8 9" key="2">
    <citation type="journal article" date="2019" name="G3 (Bethesda)">
        <title>Hybrid Assembly of the Genome of the Entomopathogenic Nematode Steinernema carpocapsae Identifies the X-Chromosome.</title>
        <authorList>
            <person name="Serra L."/>
            <person name="Macchietto M."/>
            <person name="Macias-Munoz A."/>
            <person name="McGill C.J."/>
            <person name="Rodriguez I.M."/>
            <person name="Rodriguez B."/>
            <person name="Murad R."/>
            <person name="Mortazavi A."/>
        </authorList>
    </citation>
    <scope>NUCLEOTIDE SEQUENCE [LARGE SCALE GENOMIC DNA]</scope>
    <source>
        <strain evidence="8 9">ALL</strain>
    </source>
</reference>
<dbReference type="PANTHER" id="PTHR12144:SF0">
    <property type="entry name" value="NEGATIVE ELONGATION FACTOR C_D"/>
    <property type="match status" value="1"/>
</dbReference>
<dbReference type="GO" id="GO:0003723">
    <property type="term" value="F:RNA binding"/>
    <property type="evidence" value="ECO:0007669"/>
    <property type="project" value="TreeGrafter"/>
</dbReference>
<evidence type="ECO:0000313" key="8">
    <source>
        <dbReference type="EMBL" id="TKR93721.1"/>
    </source>
</evidence>
<protein>
    <recommendedName>
        <fullName evidence="10">Negative elongation factor C/D</fullName>
    </recommendedName>
</protein>
<evidence type="ECO:0000256" key="4">
    <source>
        <dbReference type="ARBA" id="ARBA00023015"/>
    </source>
</evidence>
<evidence type="ECO:0000256" key="7">
    <source>
        <dbReference type="SAM" id="MobiDB-lite"/>
    </source>
</evidence>
<feature type="region of interest" description="Disordered" evidence="7">
    <location>
        <begin position="85"/>
        <end position="108"/>
    </location>
</feature>
<dbReference type="OrthoDB" id="511287at2759"/>
<dbReference type="Proteomes" id="UP000298663">
    <property type="component" value="Unassembled WGS sequence"/>
</dbReference>
<dbReference type="EMBL" id="AZBU02000002">
    <property type="protein sequence ID" value="TKR93721.1"/>
    <property type="molecule type" value="Genomic_DNA"/>
</dbReference>
<evidence type="ECO:0000313" key="9">
    <source>
        <dbReference type="Proteomes" id="UP000298663"/>
    </source>
</evidence>
<dbReference type="STRING" id="34508.A0A4U5PC09"/>
<organism evidence="8 9">
    <name type="scientific">Steinernema carpocapsae</name>
    <name type="common">Entomopathogenic nematode</name>
    <dbReference type="NCBI Taxonomy" id="34508"/>
    <lineage>
        <taxon>Eukaryota</taxon>
        <taxon>Metazoa</taxon>
        <taxon>Ecdysozoa</taxon>
        <taxon>Nematoda</taxon>
        <taxon>Chromadorea</taxon>
        <taxon>Rhabditida</taxon>
        <taxon>Tylenchina</taxon>
        <taxon>Panagrolaimomorpha</taxon>
        <taxon>Strongyloidoidea</taxon>
        <taxon>Steinernematidae</taxon>
        <taxon>Steinernema</taxon>
    </lineage>
</organism>
<keyword evidence="4" id="KW-0805">Transcription regulation</keyword>
<dbReference type="GO" id="GO:0034244">
    <property type="term" value="P:negative regulation of transcription elongation by RNA polymerase II"/>
    <property type="evidence" value="ECO:0007669"/>
    <property type="project" value="TreeGrafter"/>
</dbReference>
<accession>A0A4U5PC09</accession>
<comment type="caution">
    <text evidence="8">The sequence shown here is derived from an EMBL/GenBank/DDBJ whole genome shotgun (WGS) entry which is preliminary data.</text>
</comment>
<name>A0A4U5PC09_STECR</name>
<comment type="similarity">
    <text evidence="2">Belongs to the NELF-D family.</text>
</comment>
<evidence type="ECO:0000256" key="2">
    <source>
        <dbReference type="ARBA" id="ARBA00005726"/>
    </source>
</evidence>
<keyword evidence="6" id="KW-0539">Nucleus</keyword>
<evidence type="ECO:0000256" key="5">
    <source>
        <dbReference type="ARBA" id="ARBA00023163"/>
    </source>
</evidence>
<gene>
    <name evidence="8" type="ORF">L596_008129</name>
</gene>
<dbReference type="InterPro" id="IPR006942">
    <property type="entry name" value="TH1"/>
</dbReference>